<keyword evidence="4" id="KW-1185">Reference proteome</keyword>
<evidence type="ECO:0000259" key="2">
    <source>
        <dbReference type="Pfam" id="PF11827"/>
    </source>
</evidence>
<reference evidence="3" key="1">
    <citation type="submission" date="2022-01" db="EMBL/GenBank/DDBJ databases">
        <authorList>
            <person name="Wang Y."/>
        </authorList>
    </citation>
    <scope>NUCLEOTIDE SEQUENCE</scope>
    <source>
        <strain evidence="3">WB101</strain>
    </source>
</reference>
<proteinExistence type="predicted"/>
<evidence type="ECO:0000313" key="3">
    <source>
        <dbReference type="EMBL" id="MCG2586963.1"/>
    </source>
</evidence>
<dbReference type="InterPro" id="IPR021782">
    <property type="entry name" value="DUF3347"/>
</dbReference>
<organism evidence="3 4">
    <name type="scientific">Rhodohalobacter sulfatireducens</name>
    <dbReference type="NCBI Taxonomy" id="2911366"/>
    <lineage>
        <taxon>Bacteria</taxon>
        <taxon>Pseudomonadati</taxon>
        <taxon>Balneolota</taxon>
        <taxon>Balneolia</taxon>
        <taxon>Balneolales</taxon>
        <taxon>Balneolaceae</taxon>
        <taxon>Rhodohalobacter</taxon>
    </lineage>
</organism>
<sequence length="170" mass="19228">MKKLFILIALVFLITSTILAQESGNHQHSEHLETLLTEYLEIKRALVNDNFEGAKSALQSFSQEITTNNEMKHHPEHSLMHETHHSTMITAVESASNAENIDQLRNSFDEISAELIKAVKNQNIKTNLHVQFCPMADNGDGARWLSENEEIKNPYYGSMMSTCGSLQEQI</sequence>
<accession>A0ABS9K7Y3</accession>
<dbReference type="EMBL" id="JAKLWS010000001">
    <property type="protein sequence ID" value="MCG2586963.1"/>
    <property type="molecule type" value="Genomic_DNA"/>
</dbReference>
<protein>
    <submittedName>
        <fullName evidence="3">DUF3347 domain-containing protein</fullName>
    </submittedName>
</protein>
<gene>
    <name evidence="3" type="ORF">L6773_00195</name>
</gene>
<dbReference type="RefSeq" id="WP_237851813.1">
    <property type="nucleotide sequence ID" value="NZ_JAKLWS010000001.1"/>
</dbReference>
<dbReference type="Pfam" id="PF11827">
    <property type="entry name" value="DUF3347"/>
    <property type="match status" value="1"/>
</dbReference>
<comment type="caution">
    <text evidence="3">The sequence shown here is derived from an EMBL/GenBank/DDBJ whole genome shotgun (WGS) entry which is preliminary data.</text>
</comment>
<dbReference type="Proteomes" id="UP001165366">
    <property type="component" value="Unassembled WGS sequence"/>
</dbReference>
<feature type="domain" description="DUF3347" evidence="2">
    <location>
        <begin position="36"/>
        <end position="125"/>
    </location>
</feature>
<keyword evidence="1" id="KW-0732">Signal</keyword>
<reference evidence="3" key="2">
    <citation type="submission" date="2024-05" db="EMBL/GenBank/DDBJ databases">
        <title>Rhodohalobacter halophilus gen. nov., sp. nov., a moderately halophilic member of the family Balneolaceae.</title>
        <authorList>
            <person name="Xia J."/>
        </authorList>
    </citation>
    <scope>NUCLEOTIDE SEQUENCE</scope>
    <source>
        <strain evidence="3">WB101</strain>
    </source>
</reference>
<feature type="chain" id="PRO_5047449800" evidence="1">
    <location>
        <begin position="21"/>
        <end position="170"/>
    </location>
</feature>
<evidence type="ECO:0000313" key="4">
    <source>
        <dbReference type="Proteomes" id="UP001165366"/>
    </source>
</evidence>
<feature type="signal peptide" evidence="1">
    <location>
        <begin position="1"/>
        <end position="20"/>
    </location>
</feature>
<name>A0ABS9K7Y3_9BACT</name>
<evidence type="ECO:0000256" key="1">
    <source>
        <dbReference type="SAM" id="SignalP"/>
    </source>
</evidence>